<name>A0ABW2Y0S7_9ACTN</name>
<reference evidence="2" key="1">
    <citation type="journal article" date="2019" name="Int. J. Syst. Evol. Microbiol.">
        <title>The Global Catalogue of Microorganisms (GCM) 10K type strain sequencing project: providing services to taxonomists for standard genome sequencing and annotation.</title>
        <authorList>
            <consortium name="The Broad Institute Genomics Platform"/>
            <consortium name="The Broad Institute Genome Sequencing Center for Infectious Disease"/>
            <person name="Wu L."/>
            <person name="Ma J."/>
        </authorList>
    </citation>
    <scope>NUCLEOTIDE SEQUENCE [LARGE SCALE GENOMIC DNA]</scope>
    <source>
        <strain evidence="2">JCM 9371</strain>
    </source>
</reference>
<protein>
    <submittedName>
        <fullName evidence="1">DUF5825 family protein</fullName>
    </submittedName>
</protein>
<dbReference type="InterPro" id="IPR043863">
    <property type="entry name" value="DUF5825"/>
</dbReference>
<organism evidence="1 2">
    <name type="scientific">Actinomadura fibrosa</name>
    <dbReference type="NCBI Taxonomy" id="111802"/>
    <lineage>
        <taxon>Bacteria</taxon>
        <taxon>Bacillati</taxon>
        <taxon>Actinomycetota</taxon>
        <taxon>Actinomycetes</taxon>
        <taxon>Streptosporangiales</taxon>
        <taxon>Thermomonosporaceae</taxon>
        <taxon>Actinomadura</taxon>
    </lineage>
</organism>
<dbReference type="Pfam" id="PF19142">
    <property type="entry name" value="DUF5825"/>
    <property type="match status" value="1"/>
</dbReference>
<comment type="caution">
    <text evidence="1">The sequence shown here is derived from an EMBL/GenBank/DDBJ whole genome shotgun (WGS) entry which is preliminary data.</text>
</comment>
<evidence type="ECO:0000313" key="2">
    <source>
        <dbReference type="Proteomes" id="UP001597063"/>
    </source>
</evidence>
<dbReference type="Proteomes" id="UP001597063">
    <property type="component" value="Unassembled WGS sequence"/>
</dbReference>
<gene>
    <name evidence="1" type="ORF">ACFQZM_46355</name>
</gene>
<keyword evidence="2" id="KW-1185">Reference proteome</keyword>
<dbReference type="EMBL" id="JBHTGP010000034">
    <property type="protein sequence ID" value="MFD0691979.1"/>
    <property type="molecule type" value="Genomic_DNA"/>
</dbReference>
<evidence type="ECO:0000313" key="1">
    <source>
        <dbReference type="EMBL" id="MFD0691979.1"/>
    </source>
</evidence>
<dbReference type="RefSeq" id="WP_131758634.1">
    <property type="nucleotide sequence ID" value="NZ_CAACUY010000056.1"/>
</dbReference>
<sequence>MPDIKVTLWREYTAAAGEIPGMLLGDALAGDGTATATALRFSEQGARRVDSRDPVDVRTGADLGHAVKQLALVRELTRIGLAARWTLESDDDFPVELLQHLYPPSAVAPGGGGEAAGRWRGSYRYGSLLYRKGPGFIHVRDARAGAARRPTLGRQPHLDAVRILDQGAPRESVSPAIADVLLRHRLVMEIGPYLWWLPYRLHRWPDTRG</sequence>
<proteinExistence type="predicted"/>
<accession>A0ABW2Y0S7</accession>